<reference evidence="10" key="1">
    <citation type="submission" date="2020-07" db="EMBL/GenBank/DDBJ databases">
        <title>Clarias magur genome sequencing, assembly and annotation.</title>
        <authorList>
            <person name="Kushwaha B."/>
            <person name="Kumar R."/>
            <person name="Das P."/>
            <person name="Joshi C.G."/>
            <person name="Kumar D."/>
            <person name="Nagpure N.S."/>
            <person name="Pandey M."/>
            <person name="Agarwal S."/>
            <person name="Srivastava S."/>
            <person name="Singh M."/>
            <person name="Sahoo L."/>
            <person name="Jayasankar P."/>
            <person name="Meher P.K."/>
            <person name="Koringa P.G."/>
            <person name="Iquebal M.A."/>
            <person name="Das S.P."/>
            <person name="Bit A."/>
            <person name="Patnaik S."/>
            <person name="Patel N."/>
            <person name="Shah T.M."/>
            <person name="Hinsu A."/>
            <person name="Jena J.K."/>
        </authorList>
    </citation>
    <scope>NUCLEOTIDE SEQUENCE</scope>
    <source>
        <strain evidence="10">CIFAMagur01</strain>
        <tissue evidence="10">Testis</tissue>
    </source>
</reference>
<feature type="compositionally biased region" description="Basic and acidic residues" evidence="8">
    <location>
        <begin position="3625"/>
        <end position="3644"/>
    </location>
</feature>
<feature type="region of interest" description="Disordered" evidence="8">
    <location>
        <begin position="2051"/>
        <end position="2079"/>
    </location>
</feature>
<feature type="region of interest" description="Disordered" evidence="8">
    <location>
        <begin position="941"/>
        <end position="979"/>
    </location>
</feature>
<feature type="coiled-coil region" evidence="7">
    <location>
        <begin position="3722"/>
        <end position="3809"/>
    </location>
</feature>
<feature type="compositionally biased region" description="Basic and acidic residues" evidence="8">
    <location>
        <begin position="3483"/>
        <end position="3497"/>
    </location>
</feature>
<evidence type="ECO:0000256" key="1">
    <source>
        <dbReference type="ARBA" id="ARBA00004245"/>
    </source>
</evidence>
<feature type="compositionally biased region" description="Low complexity" evidence="8">
    <location>
        <begin position="3116"/>
        <end position="3127"/>
    </location>
</feature>
<feature type="compositionally biased region" description="Polar residues" evidence="8">
    <location>
        <begin position="1074"/>
        <end position="1088"/>
    </location>
</feature>
<evidence type="ECO:0000256" key="2">
    <source>
        <dbReference type="ARBA" id="ARBA00009423"/>
    </source>
</evidence>
<sequence>MGNENSSAALPEGATDNVVLYPPQETASDSTHEAEVPGENVGPEAEKVAGVENGVVQTPIRSLSPVSETDTHTCEDGSGKEEELEFPHDLLPSTDLSTELNITWGASLSSNPDEQRDPLLGTAQHYTEAGPSVVAVITSQDGEAVSKESSSVPQLRSAGPIQENAPSAMLLDLELQEAFQECEKQIASFGMSSHSITPGSTDQIDCCLSEDTSATVNEELKSADIEEDPMSLPISLAESQTGCDLGCHGNPGAQTTDLASCTEEAVFSFRDYILGKTLPEQARAEDAKEHSEKLHSEQKEDLQKEPERETNTDITKCAERNTHLMNNESALTETEDNKIDTMQEVPDNVSSVVHKDSPHEEDKTTTGPLEKPETDTQIITTTGMYNKSTGNDIDYCSVSENFDWDRTQQNIHTQTQAEIITQTKTQSETNPDLKTKADNPIELLDTLGQLGQLCSVPPGCLSHQAHLTPPEATATPTLDHLQGSDQQGNRIEPDGPSASISEHETLNLNSTMEVEHEKCLYKGSTDSTVRNFRDGEAKEHECEKRCSSEACPVKKEEEVEEENVFFIGSEAGTHTRVRGKTRSLSRTSAKGIKTEEESALEEASASAADFTPPLTTSTVPEMIDCAGVRERRTADSETVKMTEKGYSDGTTELQKTQESLCSDGKLSEMMAAEVHLRLLSLPETNNSPAKEAKEVEAASEVRWSRKMLQNSDEDEEMGGGLPVDCSLGRDSLSAAGEKETGTSSVGDMNVVTATPEFTDKHDCKRKDSESLEKRGEGGTEEGRGKERGGAETLFGEQALPLTVTKSFSLHDNGVTLVAPQQRDELVTLVTTDVADTALPLLTGSKTIAGSLIDPSSPVFLLNSTETENKDALEKEAHLKEGFDAFGENQTSSDISLLPAVSADGKALAAQTSYQQVQNTLWIQSETSSTQQNKAWTGKDICHKSEDQHPSSTSQMEMRSSTRSFDNKDGGTGGSQDDKLRQVTGFASLPPLTVHENLWHPVHETSFSFQGLFSNREADPPQNADNTKCESTSEVTEENMTVKEKPEKHTDGKIENDSKDSTSNNITMRSEKSMKNVSTNETETSENNAVTQNPDLISKNKEGNQEKDGLVMMTESTLNQKPTLKDTNEKAGELQVTVLEDGGRDTMKLFGPSDPVVSDVEKKSEVVLTTKEVDRSQAKTVQYDEKETFEDDLHSILSDSVQQESKLKLQTSENVAQKHSIKSEEKSLSCSDANHMLPSHSPDAPGISKKDFKPNTEQPGAIFNGCPLAKIEEHVSELQYQMDSRHDNGPALEDTTTVVSTNHPTFTAIKVSSPVEGSVPSGCANIQMDTKVPIVLRPPGPMMSHWEVINDYNVSLPGEEMQCGCEVKAEISSKIVKTDTLEKPKPVDTTGEKIQNNTGLSCINVLITDELVTDAPLQDTKLVCKEVKGTHLTKGNLDGDKSSKDGKPEVDIKLEALEKLLITCQKEGPSAAECSKTENTLSSQSSNSTDISTQDLTSNLAVLGEYSQLKPEEKTSELQYQTDLGHFNQAVSEVVMSVESTKALTPPEIDVSVMEEGEVLSSNIQSDPKVPPGMMMSHSEVTNEYNVSGSEEEIQCNYNKISTLNNVSVGATDRRNEIMKNDNVEKPDVASDSKKKKNENDNSSLCMNIITDDYSCKQDIKMASKEVDGTHLAQDSDANKNMTNSSQFTISSDSFQQNQNSNTVILEECVKTKREENLSKLQYQTDTDCDSGAVSDVGTSIVSTKDLPSLDMAVCGIREGGVSCSNIQSDLIETPKEHSEPQDEKREKMANDNSSSCIKLIPAVKTAVASPVQDTKLESADVEGANLALGGLHSDENANKEIDFMVQKDPGDEKAEVVLTREAGRQISTHHDSDQIVHTKYIAEVSSIAQGTEQSTQSVPLLSQHCDDSKFYEKCDVISKRNTSAADKVCLSFGYASSESEDRMADSQASPSAYAKSNSLVESKPPMAKENCEIETSTVISQVSSLTPASPESKPVLNQVLLEDTDRFNKDDTVRINKMLQEHIEEENQMIELEQIEEPACVNNTSLFKGQTHTAASSEQSINNIGTSEDGLSGSLTDDINTNKQTVTLDEPQKSDHNLEIEAEKVQTDARQKLIKGNQIRTLEEKKNNEEEKHLDETVPETTCLSDSALIPTEFVEEVQSFGTDLIETTHPSMDQDLMQVTCCEREQTQGQIVFSKLDLAPGLNIKSQSTELKQPQECIKAAEIVETRDLIKYDDILLKELKVSCPSHEVHTNEILESTAESETSCNSLGKFENVTLMTNHDNVVTGRGVCLDGNTNQSEPSIKQTDFEEVSSIGKDMNENSAEDRILANEINQENKFLSISAQPLENTGLNTEVKELPAPVIHASQESKSKPHVGHISDSQISVDTPGLYEAEKLASDFSKPCESSSTSHPEHKTEDQGLSAVTLGKNKCIEVCASVLAEVIQPSVYRSPVENVEGESVADATKDMDNKDSENKAQIHDLELSCTPLQRDTLETDCHNEASMDANHSQNQKIWQDSLESEAQKIELQIQIPTSTGIEEEAKNMETQPAISGEVKQMEHRKEELSGCKEEGRENETAEGRKLTEKSERPDTSAVECDLTDIKEGNERKLPEHKEEDSVSFTVKTTSGRTDLLKSSVSDGLQTEREKELSSSSKVTAIATVSSSQDLSQTLLSANADSGHEAASSFIQTMRENSLDVLKPKDGKVDFILPDKNFQTQNGDGNKYSEQIPADEDRSVTLKSSALLEEDVSDSPCAAVSPVIGLTENTLGTEESCESSDWLRAMKQAASISQSQQKYKLETPCGSADNRPFETFDRPHAEPESLSPSKESQSVKEQPEDPPDSRPLLSDSDGSESALFFPPPPEEDTLPPALHAHLFCDSSEFPTPPPTPPESAPLEPELESEPPVPPSVPDQVPDAAEVLLPQQQQLGPPTRSSDSDGTFETPESTTPVKTAAPPIPSVEQAEPITQPLTSTDTDPCPLPASTLQDCASEVLEPSTFHAPVRSLSIVFDEDKPIASSGTYNIDHILTSEPLSAPAFDTELESCVPLTRSLSFQSGELDNTSLGDRLIGGATNRTTHPRSESFSVGTESAPGTLRRVKKPRPGSLKKKPLSRQNSNPESSTSRTVSSSSTPEIKKKGRPSAESPLNTKEEKDCPPTSPSPSPSPAGTLRRTRIKSRVESPPPVVEENSLAQAPVAAIAQEEILPVPEEDSPIPPSATYKWDPDNFENIDPFCTGGSKLANSPVLGRKGDFIPVEDTNPVPTEEPPVASAPPSTKEINIEEQPITRRQSVRLEFDYSEESADTPKDSPLPPKKLGKKQGAKMPLRKPKLGIKKAPPPTEQLDNTPATVHLNDSDDIPIPKASYNFDPSKWDDHNFNPFSSGKGISNSPPQSRASYTFDPDSFDDSVDPFKASNKMGSSPPKAASLEISSNDIENDNDNVDELEDQNQNKPAKNKKKPLKSNTFRVKKSPKRSPLSEQVAQVSSGDAMPDHLQDHATDEEKLASSTNQKWAARHDMQVELNSDVQDFPQPSDLTAFVNETSLPAQSHDYEIEYMEKIGTSTPPLSVKKPSLYLNLDQGTDTTNQGSSMHHSGPNSPCTGSFEEMEAKISMEGKSPVVSSCGAAEPPTLENSKKREVHSQSRAQSSERDKMEELVLAALRIEALQVAQNISQSPSLSTVSPQERELASPGDSGVSKSSLYSRTGFSEAESPYLPQDLDHSLGIAREEIVAKEKEVLEWQRKYEDSRQELEEMKRIVSEYEKTIAQMIEDEQRDKSLSHHTIQQLILEKDQALADLNSVEKSLADLFRRYEKMKDVLEGFRK</sequence>
<feature type="region of interest" description="Disordered" evidence="8">
    <location>
        <begin position="3570"/>
        <end position="3644"/>
    </location>
</feature>
<gene>
    <name evidence="10" type="ORF">DAT39_000069</name>
</gene>
<evidence type="ECO:0000256" key="7">
    <source>
        <dbReference type="SAM" id="Coils"/>
    </source>
</evidence>
<feature type="compositionally biased region" description="Basic and acidic residues" evidence="8">
    <location>
        <begin position="353"/>
        <end position="372"/>
    </location>
</feature>
<name>A0A8J4XHS6_CLAMG</name>
<feature type="region of interest" description="Disordered" evidence="8">
    <location>
        <begin position="733"/>
        <end position="790"/>
    </location>
</feature>
<feature type="compositionally biased region" description="Polar residues" evidence="8">
    <location>
        <begin position="2051"/>
        <end position="2066"/>
    </location>
</feature>
<dbReference type="Pfam" id="PF05010">
    <property type="entry name" value="TACC_C"/>
    <property type="match status" value="1"/>
</dbReference>
<dbReference type="PANTHER" id="PTHR13924">
    <property type="entry name" value="TRANSFORMING ACIDIC COILED-COIL CONTAINING PROTEIN 1/2"/>
    <property type="match status" value="1"/>
</dbReference>
<dbReference type="Proteomes" id="UP000727407">
    <property type="component" value="Unassembled WGS sequence"/>
</dbReference>
<evidence type="ECO:0000256" key="5">
    <source>
        <dbReference type="ARBA" id="ARBA00023054"/>
    </source>
</evidence>
<feature type="compositionally biased region" description="Polar residues" evidence="8">
    <location>
        <begin position="1022"/>
        <end position="1033"/>
    </location>
</feature>
<evidence type="ECO:0000256" key="4">
    <source>
        <dbReference type="ARBA" id="ARBA00022553"/>
    </source>
</evidence>
<feature type="compositionally biased region" description="Pro residues" evidence="8">
    <location>
        <begin position="2881"/>
        <end position="2890"/>
    </location>
</feature>
<keyword evidence="11" id="KW-1185">Reference proteome</keyword>
<feature type="compositionally biased region" description="Polar residues" evidence="8">
    <location>
        <begin position="323"/>
        <end position="332"/>
    </location>
</feature>
<feature type="compositionally biased region" description="Basic and acidic residues" evidence="8">
    <location>
        <begin position="2555"/>
        <end position="2590"/>
    </location>
</feature>
<keyword evidence="5 7" id="KW-0175">Coiled coil</keyword>
<keyword evidence="4" id="KW-0597">Phosphoprotein</keyword>
<feature type="compositionally biased region" description="Basic and acidic residues" evidence="8">
    <location>
        <begin position="282"/>
        <end position="322"/>
    </location>
</feature>
<feature type="compositionally biased region" description="Polar residues" evidence="8">
    <location>
        <begin position="3571"/>
        <end position="3593"/>
    </location>
</feature>
<dbReference type="EMBL" id="QNUK01000001">
    <property type="protein sequence ID" value="KAF5910156.1"/>
    <property type="molecule type" value="Genomic_DNA"/>
</dbReference>
<feature type="region of interest" description="Disordered" evidence="8">
    <location>
        <begin position="2554"/>
        <end position="2653"/>
    </location>
</feature>
<evidence type="ECO:0000256" key="8">
    <source>
        <dbReference type="SAM" id="MobiDB-lite"/>
    </source>
</evidence>
<feature type="compositionally biased region" description="Basic residues" evidence="8">
    <location>
        <begin position="3447"/>
        <end position="3466"/>
    </location>
</feature>
<feature type="compositionally biased region" description="Low complexity" evidence="8">
    <location>
        <begin position="1481"/>
        <end position="1491"/>
    </location>
</feature>
<feature type="region of interest" description="Disordered" evidence="8">
    <location>
        <begin position="2788"/>
        <end position="2980"/>
    </location>
</feature>
<feature type="compositionally biased region" description="Basic residues" evidence="8">
    <location>
        <begin position="3092"/>
        <end position="3107"/>
    </location>
</feature>
<dbReference type="GO" id="GO:0005856">
    <property type="term" value="C:cytoskeleton"/>
    <property type="evidence" value="ECO:0007669"/>
    <property type="project" value="UniProtKB-SubCell"/>
</dbReference>
<dbReference type="PANTHER" id="PTHR13924:SF11">
    <property type="entry name" value="TRANSFORMING ACIDIC COILED-COIL-CONTAINING PROTEIN 2"/>
    <property type="match status" value="1"/>
</dbReference>
<dbReference type="GO" id="GO:0021987">
    <property type="term" value="P:cerebral cortex development"/>
    <property type="evidence" value="ECO:0007669"/>
    <property type="project" value="TreeGrafter"/>
</dbReference>
<feature type="compositionally biased region" description="Basic and acidic residues" evidence="8">
    <location>
        <begin position="1611"/>
        <end position="1632"/>
    </location>
</feature>
<evidence type="ECO:0000313" key="11">
    <source>
        <dbReference type="Proteomes" id="UP000727407"/>
    </source>
</evidence>
<feature type="region of interest" description="Disordered" evidence="8">
    <location>
        <begin position="282"/>
        <end position="372"/>
    </location>
</feature>
<evidence type="ECO:0000256" key="6">
    <source>
        <dbReference type="ARBA" id="ARBA00023212"/>
    </source>
</evidence>
<feature type="non-terminal residue" evidence="10">
    <location>
        <position position="3815"/>
    </location>
</feature>
<dbReference type="InterPro" id="IPR007707">
    <property type="entry name" value="TACC_C"/>
</dbReference>
<keyword evidence="6" id="KW-0206">Cytoskeleton</keyword>
<comment type="subcellular location">
    <subcellularLocation>
        <location evidence="1">Cytoplasm</location>
        <location evidence="1">Cytoskeleton</location>
    </subcellularLocation>
</comment>
<keyword evidence="3" id="KW-0963">Cytoplasm</keyword>
<feature type="compositionally biased region" description="Polar residues" evidence="8">
    <location>
        <begin position="2618"/>
        <end position="2640"/>
    </location>
</feature>
<comment type="similarity">
    <text evidence="2">Belongs to the TACC family.</text>
</comment>
<feature type="compositionally biased region" description="Basic and acidic residues" evidence="8">
    <location>
        <begin position="1772"/>
        <end position="1789"/>
    </location>
</feature>
<feature type="compositionally biased region" description="Acidic residues" evidence="8">
    <location>
        <begin position="3428"/>
        <end position="3440"/>
    </location>
</feature>
<feature type="compositionally biased region" description="Basic and acidic residues" evidence="8">
    <location>
        <begin position="2599"/>
        <end position="2616"/>
    </location>
</feature>
<evidence type="ECO:0000259" key="9">
    <source>
        <dbReference type="Pfam" id="PF05010"/>
    </source>
</evidence>
<dbReference type="GO" id="GO:0005737">
    <property type="term" value="C:cytoplasm"/>
    <property type="evidence" value="ECO:0007669"/>
    <property type="project" value="TreeGrafter"/>
</dbReference>
<feature type="compositionally biased region" description="Polar residues" evidence="8">
    <location>
        <begin position="3664"/>
        <end position="3675"/>
    </location>
</feature>
<evidence type="ECO:0000256" key="3">
    <source>
        <dbReference type="ARBA" id="ARBA00022490"/>
    </source>
</evidence>
<feature type="region of interest" description="Disordered" evidence="8">
    <location>
        <begin position="1611"/>
        <end position="1640"/>
    </location>
</feature>
<dbReference type="OrthoDB" id="10255048at2759"/>
<dbReference type="InterPro" id="IPR039915">
    <property type="entry name" value="TACC"/>
</dbReference>
<feature type="region of interest" description="Disordered" evidence="8">
    <location>
        <begin position="3664"/>
        <end position="3696"/>
    </location>
</feature>
<feature type="compositionally biased region" description="Basic and acidic residues" evidence="8">
    <location>
        <begin position="757"/>
        <end position="789"/>
    </location>
</feature>
<evidence type="ECO:0000313" key="10">
    <source>
        <dbReference type="EMBL" id="KAF5910156.1"/>
    </source>
</evidence>
<protein>
    <submittedName>
        <fullName evidence="10">Transforming acidic coiled-coil-containing protein 2 isoform X3</fullName>
    </submittedName>
</protein>
<feature type="compositionally biased region" description="Polar residues" evidence="8">
    <location>
        <begin position="3470"/>
        <end position="3479"/>
    </location>
</feature>
<feature type="region of interest" description="Disordered" evidence="8">
    <location>
        <begin position="1471"/>
        <end position="1491"/>
    </location>
</feature>
<feature type="domain" description="Transforming acidic coiled-coil-containing protein C-terminal" evidence="9">
    <location>
        <begin position="3708"/>
        <end position="3815"/>
    </location>
</feature>
<feature type="compositionally biased region" description="Basic and acidic residues" evidence="8">
    <location>
        <begin position="1039"/>
        <end position="1059"/>
    </location>
</feature>
<feature type="compositionally biased region" description="Basic and acidic residues" evidence="8">
    <location>
        <begin position="2806"/>
        <end position="2818"/>
    </location>
</feature>
<feature type="region of interest" description="Disordered" evidence="8">
    <location>
        <begin position="2398"/>
        <end position="2421"/>
    </location>
</feature>
<feature type="region of interest" description="Disordered" evidence="8">
    <location>
        <begin position="1772"/>
        <end position="1792"/>
    </location>
</feature>
<feature type="region of interest" description="Disordered" evidence="8">
    <location>
        <begin position="3237"/>
        <end position="3505"/>
    </location>
</feature>
<feature type="compositionally biased region" description="Polar residues" evidence="8">
    <location>
        <begin position="949"/>
        <end position="963"/>
    </location>
</feature>
<feature type="region of interest" description="Disordered" evidence="8">
    <location>
        <begin position="1"/>
        <end position="85"/>
    </location>
</feature>
<feature type="compositionally biased region" description="Basic residues" evidence="8">
    <location>
        <begin position="3309"/>
        <end position="3327"/>
    </location>
</feature>
<accession>A0A8J4XHS6</accession>
<feature type="compositionally biased region" description="Basic and acidic residues" evidence="8">
    <location>
        <begin position="69"/>
        <end position="85"/>
    </location>
</feature>
<feature type="compositionally biased region" description="Polar residues" evidence="8">
    <location>
        <begin position="3372"/>
        <end position="3390"/>
    </location>
</feature>
<feature type="region of interest" description="Disordered" evidence="8">
    <location>
        <begin position="1012"/>
        <end position="1088"/>
    </location>
</feature>
<comment type="caution">
    <text evidence="10">The sequence shown here is derived from an EMBL/GenBank/DDBJ whole genome shotgun (WGS) entry which is preliminary data.</text>
</comment>
<organism evidence="10 11">
    <name type="scientific">Clarias magur</name>
    <name type="common">Asian catfish</name>
    <name type="synonym">Macropteronotus magur</name>
    <dbReference type="NCBI Taxonomy" id="1594786"/>
    <lineage>
        <taxon>Eukaryota</taxon>
        <taxon>Metazoa</taxon>
        <taxon>Chordata</taxon>
        <taxon>Craniata</taxon>
        <taxon>Vertebrata</taxon>
        <taxon>Euteleostomi</taxon>
        <taxon>Actinopterygii</taxon>
        <taxon>Neopterygii</taxon>
        <taxon>Teleostei</taxon>
        <taxon>Ostariophysi</taxon>
        <taxon>Siluriformes</taxon>
        <taxon>Clariidae</taxon>
        <taxon>Clarias</taxon>
    </lineage>
</organism>
<feature type="region of interest" description="Disordered" evidence="8">
    <location>
        <begin position="469"/>
        <end position="499"/>
    </location>
</feature>
<feature type="compositionally biased region" description="Polar residues" evidence="8">
    <location>
        <begin position="2929"/>
        <end position="2947"/>
    </location>
</feature>
<feature type="compositionally biased region" description="Low complexity" evidence="8">
    <location>
        <begin position="2918"/>
        <end position="2928"/>
    </location>
</feature>
<feature type="region of interest" description="Disordered" evidence="8">
    <location>
        <begin position="3049"/>
        <end position="3188"/>
    </location>
</feature>
<proteinExistence type="inferred from homology"/>
<feature type="compositionally biased region" description="Polar residues" evidence="8">
    <location>
        <begin position="55"/>
        <end position="68"/>
    </location>
</feature>
<feature type="compositionally biased region" description="Polar residues" evidence="8">
    <location>
        <begin position="3049"/>
        <end position="3060"/>
    </location>
</feature>
<dbReference type="GO" id="GO:0007052">
    <property type="term" value="P:mitotic spindle organization"/>
    <property type="evidence" value="ECO:0007669"/>
    <property type="project" value="InterPro"/>
</dbReference>
<dbReference type="GO" id="GO:0007097">
    <property type="term" value="P:nuclear migration"/>
    <property type="evidence" value="ECO:0007669"/>
    <property type="project" value="TreeGrafter"/>
</dbReference>
<feature type="region of interest" description="Disordered" evidence="8">
    <location>
        <begin position="578"/>
        <end position="598"/>
    </location>
</feature>